<dbReference type="EMBL" id="CAJVQA010064827">
    <property type="protein sequence ID" value="CAG8830821.1"/>
    <property type="molecule type" value="Genomic_DNA"/>
</dbReference>
<reference evidence="2" key="1">
    <citation type="submission" date="2021-06" db="EMBL/GenBank/DDBJ databases">
        <authorList>
            <person name="Kallberg Y."/>
            <person name="Tangrot J."/>
            <person name="Rosling A."/>
        </authorList>
    </citation>
    <scope>NUCLEOTIDE SEQUENCE</scope>
    <source>
        <strain evidence="2">FL966</strain>
    </source>
</reference>
<protein>
    <submittedName>
        <fullName evidence="2">21674_t:CDS:1</fullName>
    </submittedName>
</protein>
<dbReference type="Pfam" id="PF03101">
    <property type="entry name" value="FAR1"/>
    <property type="match status" value="1"/>
</dbReference>
<dbReference type="AlphaFoldDB" id="A0A9N9PKQ3"/>
<dbReference type="OrthoDB" id="2415159at2759"/>
<feature type="domain" description="FAR1" evidence="1">
    <location>
        <begin position="43"/>
        <end position="130"/>
    </location>
</feature>
<gene>
    <name evidence="2" type="ORF">CPELLU_LOCUS20653</name>
</gene>
<comment type="caution">
    <text evidence="2">The sequence shown here is derived from an EMBL/GenBank/DDBJ whole genome shotgun (WGS) entry which is preliminary data.</text>
</comment>
<dbReference type="InterPro" id="IPR004330">
    <property type="entry name" value="FAR1_DNA_bnd_dom"/>
</dbReference>
<evidence type="ECO:0000313" key="2">
    <source>
        <dbReference type="EMBL" id="CAG8830821.1"/>
    </source>
</evidence>
<keyword evidence="3" id="KW-1185">Reference proteome</keyword>
<dbReference type="Proteomes" id="UP000789759">
    <property type="component" value="Unassembled WGS sequence"/>
</dbReference>
<name>A0A9N9PKQ3_9GLOM</name>
<feature type="non-terminal residue" evidence="2">
    <location>
        <position position="235"/>
    </location>
</feature>
<evidence type="ECO:0000313" key="3">
    <source>
        <dbReference type="Proteomes" id="UP000789759"/>
    </source>
</evidence>
<evidence type="ECO:0000259" key="1">
    <source>
        <dbReference type="Pfam" id="PF03101"/>
    </source>
</evidence>
<accession>A0A9N9PKQ3</accession>
<sequence length="235" mass="26852">TVSLEFTSSPLVEFETANESINLLTIEADEATEEMEPAETHLNNYAKAVGFTLCRKRVVTDSNGEVRRHTFECSCSGESVSNQVIDLSRQRDRASIKVSCSWHINLYKQKLSPNVTITSIVGEHNHQLQPDAALFAPKYRKLSSEILETIEFYITKGNMGSKQILPLLTAQFSNHIIHKSDLYNAVQRFRRPINQHHGEAQKFVECLLQLKNQDPGWIVHIRIDPYDNRLLGVFW</sequence>
<proteinExistence type="predicted"/>
<dbReference type="PANTHER" id="PTHR47718">
    <property type="entry name" value="OS01G0519700 PROTEIN"/>
    <property type="match status" value="1"/>
</dbReference>
<feature type="non-terminal residue" evidence="2">
    <location>
        <position position="1"/>
    </location>
</feature>
<organism evidence="2 3">
    <name type="scientific">Cetraspora pellucida</name>
    <dbReference type="NCBI Taxonomy" id="1433469"/>
    <lineage>
        <taxon>Eukaryota</taxon>
        <taxon>Fungi</taxon>
        <taxon>Fungi incertae sedis</taxon>
        <taxon>Mucoromycota</taxon>
        <taxon>Glomeromycotina</taxon>
        <taxon>Glomeromycetes</taxon>
        <taxon>Diversisporales</taxon>
        <taxon>Gigasporaceae</taxon>
        <taxon>Cetraspora</taxon>
    </lineage>
</organism>